<evidence type="ECO:0000313" key="4">
    <source>
        <dbReference type="Proteomes" id="UP000192257"/>
    </source>
</evidence>
<keyword evidence="4" id="KW-1185">Reference proteome</keyword>
<keyword evidence="2" id="KW-0472">Membrane</keyword>
<accession>A0A1X0NXC1</accession>
<dbReference type="GeneID" id="39985732"/>
<evidence type="ECO:0000313" key="3">
    <source>
        <dbReference type="EMBL" id="ORC88869.1"/>
    </source>
</evidence>
<dbReference type="VEuPathDB" id="TriTrypDB:TM35_000153000"/>
<organism evidence="3 4">
    <name type="scientific">Trypanosoma theileri</name>
    <dbReference type="NCBI Taxonomy" id="67003"/>
    <lineage>
        <taxon>Eukaryota</taxon>
        <taxon>Discoba</taxon>
        <taxon>Euglenozoa</taxon>
        <taxon>Kinetoplastea</taxon>
        <taxon>Metakinetoplastina</taxon>
        <taxon>Trypanosomatida</taxon>
        <taxon>Trypanosomatidae</taxon>
        <taxon>Trypanosoma</taxon>
    </lineage>
</organism>
<name>A0A1X0NXC1_9TRYP</name>
<keyword evidence="2" id="KW-1133">Transmembrane helix</keyword>
<dbReference type="RefSeq" id="XP_028882935.1">
    <property type="nucleotide sequence ID" value="XM_029025952.1"/>
</dbReference>
<feature type="compositionally biased region" description="Basic and acidic residues" evidence="1">
    <location>
        <begin position="48"/>
        <end position="59"/>
    </location>
</feature>
<dbReference type="EMBL" id="NBCO01000015">
    <property type="protein sequence ID" value="ORC88869.1"/>
    <property type="molecule type" value="Genomic_DNA"/>
</dbReference>
<dbReference type="AlphaFoldDB" id="A0A1X0NXC1"/>
<feature type="transmembrane region" description="Helical" evidence="2">
    <location>
        <begin position="71"/>
        <end position="91"/>
    </location>
</feature>
<reference evidence="3 4" key="1">
    <citation type="submission" date="2017-03" db="EMBL/GenBank/DDBJ databases">
        <title>An alternative strategy for trypanosome survival in the mammalian bloodstream revealed through genome and transcriptome analysis of the ubiquitous bovine parasite Trypanosoma (Megatrypanum) theileri.</title>
        <authorList>
            <person name="Kelly S."/>
            <person name="Ivens A."/>
            <person name="Mott A."/>
            <person name="O'Neill E."/>
            <person name="Emms D."/>
            <person name="Macleod O."/>
            <person name="Voorheis P."/>
            <person name="Matthews J."/>
            <person name="Matthews K."/>
            <person name="Carrington M."/>
        </authorList>
    </citation>
    <scope>NUCLEOTIDE SEQUENCE [LARGE SCALE GENOMIC DNA]</scope>
    <source>
        <strain evidence="3">Edinburgh</strain>
    </source>
</reference>
<dbReference type="OrthoDB" id="243484at2759"/>
<comment type="caution">
    <text evidence="3">The sequence shown here is derived from an EMBL/GenBank/DDBJ whole genome shotgun (WGS) entry which is preliminary data.</text>
</comment>
<keyword evidence="2" id="KW-0812">Transmembrane</keyword>
<protein>
    <submittedName>
        <fullName evidence="3">Uncharacterized protein</fullName>
    </submittedName>
</protein>
<feature type="region of interest" description="Disordered" evidence="1">
    <location>
        <begin position="1"/>
        <end position="59"/>
    </location>
</feature>
<gene>
    <name evidence="3" type="ORF">TM35_000153000</name>
</gene>
<proteinExistence type="predicted"/>
<evidence type="ECO:0000256" key="2">
    <source>
        <dbReference type="SAM" id="Phobius"/>
    </source>
</evidence>
<evidence type="ECO:0000256" key="1">
    <source>
        <dbReference type="SAM" id="MobiDB-lite"/>
    </source>
</evidence>
<dbReference type="Proteomes" id="UP000192257">
    <property type="component" value="Unassembled WGS sequence"/>
</dbReference>
<feature type="compositionally biased region" description="Basic and acidic residues" evidence="1">
    <location>
        <begin position="1"/>
        <end position="17"/>
    </location>
</feature>
<sequence>MQEKKGRQKSSRKERGSSETPIKTDSSRSRNESSATRSDSIETAVKPIQKEKKKTEQKKSGNRLYFNKIRFCHTVGFICAVVVAIVFFYFFNEDLNQSFPCHCCTSTEPLVSAFSTKRFGLTGIHLQRMNSALVEKQLSTLPKCVTLHRLTTPFDSVTSFLQRLKRDAAANRCVLWFVEDVGVVRGVGNSLKELFEDNALRGEPVLPRGSRGLFVVNSEKSREELKDILPHRVVHMLHTIKV</sequence>